<dbReference type="SUPFAM" id="SSF54593">
    <property type="entry name" value="Glyoxalase/Bleomycin resistance protein/Dihydroxybiphenyl dioxygenase"/>
    <property type="match status" value="1"/>
</dbReference>
<dbReference type="EMBL" id="CP126446">
    <property type="protein sequence ID" value="WIF96817.1"/>
    <property type="molecule type" value="Genomic_DNA"/>
</dbReference>
<dbReference type="InterPro" id="IPR058998">
    <property type="entry name" value="YycE-like_N"/>
</dbReference>
<dbReference type="InterPro" id="IPR037523">
    <property type="entry name" value="VOC_core"/>
</dbReference>
<proteinExistence type="predicted"/>
<dbReference type="InterPro" id="IPR029068">
    <property type="entry name" value="Glyas_Bleomycin-R_OHBP_Dase"/>
</dbReference>
<dbReference type="RefSeq" id="WP_231417082.1">
    <property type="nucleotide sequence ID" value="NZ_CP126446.1"/>
</dbReference>
<accession>A0ABY8UTI2</accession>
<protein>
    <submittedName>
        <fullName evidence="2">VOC family protein</fullName>
    </submittedName>
</protein>
<gene>
    <name evidence="2" type="ORF">QNI29_13780</name>
</gene>
<feature type="domain" description="VOC" evidence="1">
    <location>
        <begin position="7"/>
        <end position="131"/>
    </location>
</feature>
<dbReference type="Gene3D" id="3.10.180.10">
    <property type="entry name" value="2,3-Dihydroxybiphenyl 1,2-Dioxygenase, domain 1"/>
    <property type="match status" value="1"/>
</dbReference>
<dbReference type="PROSITE" id="PS51819">
    <property type="entry name" value="VOC"/>
    <property type="match status" value="1"/>
</dbReference>
<sequence>MEFNDFTAVQVRVARPTDQFEEVVGFYEKGIGLRRLTEFSGHNGYHGVILGLPGLSYHLEFTKHDDGSPCKAPTQDNLLVFYIPSEEEISKVTARLGEMGYAEVEPENPYWREKGKTIEDPDGWRVVLMNTNGI</sequence>
<keyword evidence="3" id="KW-1185">Reference proteome</keyword>
<reference evidence="2 3" key="1">
    <citation type="submission" date="2023-05" db="EMBL/GenBank/DDBJ databases">
        <title>Comparative genomics reveals the evidence of polycyclic aromatic hydrocarbons degradation in moderately halophilic genus Pontibacillus.</title>
        <authorList>
            <person name="Yang H."/>
            <person name="Qian Z."/>
        </authorList>
    </citation>
    <scope>NUCLEOTIDE SEQUENCE [LARGE SCALE GENOMIC DNA]</scope>
    <source>
        <strain evidence="3">HN14</strain>
    </source>
</reference>
<dbReference type="Proteomes" id="UP001236652">
    <property type="component" value="Chromosome"/>
</dbReference>
<name>A0ABY8UTI2_9BACI</name>
<organism evidence="2 3">
    <name type="scientific">Pontibacillus chungwhensis</name>
    <dbReference type="NCBI Taxonomy" id="265426"/>
    <lineage>
        <taxon>Bacteria</taxon>
        <taxon>Bacillati</taxon>
        <taxon>Bacillota</taxon>
        <taxon>Bacilli</taxon>
        <taxon>Bacillales</taxon>
        <taxon>Bacillaceae</taxon>
        <taxon>Pontibacillus</taxon>
    </lineage>
</organism>
<dbReference type="Pfam" id="PF22658">
    <property type="entry name" value="YycE-like_N"/>
    <property type="match status" value="1"/>
</dbReference>
<dbReference type="InterPro" id="IPR058997">
    <property type="entry name" value="YycE-like_C"/>
</dbReference>
<evidence type="ECO:0000259" key="1">
    <source>
        <dbReference type="PROSITE" id="PS51819"/>
    </source>
</evidence>
<dbReference type="CDD" id="cd06587">
    <property type="entry name" value="VOC"/>
    <property type="match status" value="1"/>
</dbReference>
<dbReference type="Pfam" id="PF22659">
    <property type="entry name" value="YycE-like_C"/>
    <property type="match status" value="1"/>
</dbReference>
<evidence type="ECO:0000313" key="3">
    <source>
        <dbReference type="Proteomes" id="UP001236652"/>
    </source>
</evidence>
<evidence type="ECO:0000313" key="2">
    <source>
        <dbReference type="EMBL" id="WIF96817.1"/>
    </source>
</evidence>